<keyword evidence="5" id="KW-1185">Reference proteome</keyword>
<name>A0A7X5UZB3_9SPHN</name>
<dbReference type="GO" id="GO:0097367">
    <property type="term" value="F:carbohydrate derivative binding"/>
    <property type="evidence" value="ECO:0007669"/>
    <property type="project" value="InterPro"/>
</dbReference>
<dbReference type="InterPro" id="IPR046348">
    <property type="entry name" value="SIS_dom_sf"/>
</dbReference>
<dbReference type="EC" id="2.6.1.16" evidence="4"/>
<dbReference type="PROSITE" id="PS51464">
    <property type="entry name" value="SIS"/>
    <property type="match status" value="2"/>
</dbReference>
<dbReference type="PANTHER" id="PTHR10937:SF8">
    <property type="entry name" value="AMINOTRANSFERASE-RELATED"/>
    <property type="match status" value="1"/>
</dbReference>
<evidence type="ECO:0000259" key="3">
    <source>
        <dbReference type="PROSITE" id="PS51464"/>
    </source>
</evidence>
<feature type="domain" description="SIS" evidence="3">
    <location>
        <begin position="181"/>
        <end position="309"/>
    </location>
</feature>
<dbReference type="CDD" id="cd05008">
    <property type="entry name" value="SIS_GlmS_GlmD_1"/>
    <property type="match status" value="1"/>
</dbReference>
<keyword evidence="2" id="KW-0677">Repeat</keyword>
<reference evidence="4 5" key="1">
    <citation type="submission" date="2020-03" db="EMBL/GenBank/DDBJ databases">
        <title>Genomic Encyclopedia of Type Strains, Phase IV (KMG-IV): sequencing the most valuable type-strain genomes for metagenomic binning, comparative biology and taxonomic classification.</title>
        <authorList>
            <person name="Goeker M."/>
        </authorList>
    </citation>
    <scope>NUCLEOTIDE SEQUENCE [LARGE SCALE GENOMIC DNA]</scope>
    <source>
        <strain evidence="4 5">DSM 4733</strain>
    </source>
</reference>
<dbReference type="GO" id="GO:0004360">
    <property type="term" value="F:glutamine-fructose-6-phosphate transaminase (isomerizing) activity"/>
    <property type="evidence" value="ECO:0007669"/>
    <property type="project" value="UniProtKB-EC"/>
</dbReference>
<evidence type="ECO:0000313" key="4">
    <source>
        <dbReference type="EMBL" id="NIJ64958.1"/>
    </source>
</evidence>
<dbReference type="GO" id="GO:1901135">
    <property type="term" value="P:carbohydrate derivative metabolic process"/>
    <property type="evidence" value="ECO:0007669"/>
    <property type="project" value="InterPro"/>
</dbReference>
<dbReference type="PANTHER" id="PTHR10937">
    <property type="entry name" value="GLUCOSAMINE--FRUCTOSE-6-PHOSPHATE AMINOTRANSFERASE, ISOMERIZING"/>
    <property type="match status" value="1"/>
</dbReference>
<organism evidence="4 5">
    <name type="scientific">Sphingomonas leidyi</name>
    <dbReference type="NCBI Taxonomy" id="68569"/>
    <lineage>
        <taxon>Bacteria</taxon>
        <taxon>Pseudomonadati</taxon>
        <taxon>Pseudomonadota</taxon>
        <taxon>Alphaproteobacteria</taxon>
        <taxon>Sphingomonadales</taxon>
        <taxon>Sphingomonadaceae</taxon>
        <taxon>Sphingomonas</taxon>
    </lineage>
</organism>
<gene>
    <name evidence="4" type="ORF">FHR20_001889</name>
</gene>
<dbReference type="InterPro" id="IPR001347">
    <property type="entry name" value="SIS_dom"/>
</dbReference>
<dbReference type="Gene3D" id="3.40.50.10490">
    <property type="entry name" value="Glucose-6-phosphate isomerase like protein, domain 1"/>
    <property type="match status" value="2"/>
</dbReference>
<dbReference type="CDD" id="cd05009">
    <property type="entry name" value="SIS_GlmS_GlmD_2"/>
    <property type="match status" value="1"/>
</dbReference>
<dbReference type="SUPFAM" id="SSF53697">
    <property type="entry name" value="SIS domain"/>
    <property type="match status" value="1"/>
</dbReference>
<dbReference type="InterPro" id="IPR035466">
    <property type="entry name" value="GlmS/AgaS_SIS"/>
</dbReference>
<feature type="domain" description="SIS" evidence="3">
    <location>
        <begin position="17"/>
        <end position="160"/>
    </location>
</feature>
<dbReference type="InterPro" id="IPR035490">
    <property type="entry name" value="GlmS/FrlB_SIS"/>
</dbReference>
<sequence length="324" mass="33474">MAVARQLAENREAFGALGARLRNRPLHLVGTCARGSSDHAATYGKYLIETMIGVPVASLAPSVASVFAARVATDDALCLAISQSGRSPDLLATVDAWRDAGIPVVAMVNDAESPLARCADTLLPLWAGPERSVAATKSCIAAMVAMAALVSAWSGDADFAAGVEALPAALSRAVALDWSAGVASLSAARQMFVLGRGYGFAVAQEAALKFKETCAIQAEAFSSAEVRHGPMTIVGPGFPILAFATSDVAGDGVAAMAEEFRARGAIVLTARAGGTSPLPAEAMHPALEPILQLASFYGLVERLSRARGLDPDQPPYLAKVTRTQ</sequence>
<proteinExistence type="predicted"/>
<evidence type="ECO:0000256" key="1">
    <source>
        <dbReference type="ARBA" id="ARBA00022576"/>
    </source>
</evidence>
<dbReference type="Proteomes" id="UP000564677">
    <property type="component" value="Unassembled WGS sequence"/>
</dbReference>
<dbReference type="EMBL" id="JAASQV010000001">
    <property type="protein sequence ID" value="NIJ64958.1"/>
    <property type="molecule type" value="Genomic_DNA"/>
</dbReference>
<keyword evidence="1 4" id="KW-0032">Aminotransferase</keyword>
<evidence type="ECO:0000313" key="5">
    <source>
        <dbReference type="Proteomes" id="UP000564677"/>
    </source>
</evidence>
<keyword evidence="4" id="KW-0808">Transferase</keyword>
<comment type="caution">
    <text evidence="4">The sequence shown here is derived from an EMBL/GenBank/DDBJ whole genome shotgun (WGS) entry which is preliminary data.</text>
</comment>
<dbReference type="AlphaFoldDB" id="A0A7X5UZB3"/>
<dbReference type="RefSeq" id="WP_243857166.1">
    <property type="nucleotide sequence ID" value="NZ_JAASQV010000001.1"/>
</dbReference>
<dbReference type="Pfam" id="PF01380">
    <property type="entry name" value="SIS"/>
    <property type="match status" value="2"/>
</dbReference>
<protein>
    <submittedName>
        <fullName evidence="4">Glucosamine--fructose-6-phosphate aminotransferase (Isomerizing)</fullName>
        <ecNumber evidence="4">2.6.1.16</ecNumber>
    </submittedName>
</protein>
<evidence type="ECO:0000256" key="2">
    <source>
        <dbReference type="ARBA" id="ARBA00022737"/>
    </source>
</evidence>
<accession>A0A7X5UZB3</accession>